<evidence type="ECO:0000313" key="3">
    <source>
        <dbReference type="Proteomes" id="UP000664859"/>
    </source>
</evidence>
<organism evidence="2 3">
    <name type="scientific">Tribonema minus</name>
    <dbReference type="NCBI Taxonomy" id="303371"/>
    <lineage>
        <taxon>Eukaryota</taxon>
        <taxon>Sar</taxon>
        <taxon>Stramenopiles</taxon>
        <taxon>Ochrophyta</taxon>
        <taxon>PX clade</taxon>
        <taxon>Xanthophyceae</taxon>
        <taxon>Tribonematales</taxon>
        <taxon>Tribonemataceae</taxon>
        <taxon>Tribonema</taxon>
    </lineage>
</organism>
<accession>A0A836CLN5</accession>
<sequence length="125" mass="12605">MKLSAAGLLLCSSGAAALATGAWRNGACAKPAHAPAAGLVSRRDVFAGIASSVAAVGFAGAAVAKDDPSKVGTKDDPKFQACISQCIYECTKPKGSMTRSRGECLPECKKNCATTKAQAMTGVPK</sequence>
<name>A0A836CLN5_9STRA</name>
<reference evidence="2" key="1">
    <citation type="submission" date="2021-02" db="EMBL/GenBank/DDBJ databases">
        <title>First Annotated Genome of the Yellow-green Alga Tribonema minus.</title>
        <authorList>
            <person name="Mahan K.M."/>
        </authorList>
    </citation>
    <scope>NUCLEOTIDE SEQUENCE</scope>
    <source>
        <strain evidence="2">UTEX B ZZ1240</strain>
    </source>
</reference>
<keyword evidence="3" id="KW-1185">Reference proteome</keyword>
<proteinExistence type="predicted"/>
<gene>
    <name evidence="2" type="ORF">JKP88DRAFT_231474</name>
</gene>
<protein>
    <submittedName>
        <fullName evidence="2">Uncharacterized protein</fullName>
    </submittedName>
</protein>
<feature type="chain" id="PRO_5032712032" evidence="1">
    <location>
        <begin position="18"/>
        <end position="125"/>
    </location>
</feature>
<dbReference type="Proteomes" id="UP000664859">
    <property type="component" value="Unassembled WGS sequence"/>
</dbReference>
<keyword evidence="1" id="KW-0732">Signal</keyword>
<evidence type="ECO:0000313" key="2">
    <source>
        <dbReference type="EMBL" id="KAG5191140.1"/>
    </source>
</evidence>
<feature type="signal peptide" evidence="1">
    <location>
        <begin position="1"/>
        <end position="17"/>
    </location>
</feature>
<dbReference type="OrthoDB" id="43861at2759"/>
<evidence type="ECO:0000256" key="1">
    <source>
        <dbReference type="SAM" id="SignalP"/>
    </source>
</evidence>
<dbReference type="AlphaFoldDB" id="A0A836CLN5"/>
<dbReference type="EMBL" id="JAFCMP010000023">
    <property type="protein sequence ID" value="KAG5191140.1"/>
    <property type="molecule type" value="Genomic_DNA"/>
</dbReference>
<comment type="caution">
    <text evidence="2">The sequence shown here is derived from an EMBL/GenBank/DDBJ whole genome shotgun (WGS) entry which is preliminary data.</text>
</comment>